<name>A0AAV2KIC1_KNICA</name>
<dbReference type="Pfam" id="PF09788">
    <property type="entry name" value="Tmemb_55A"/>
    <property type="match status" value="1"/>
</dbReference>
<keyword evidence="13" id="KW-1185">Reference proteome</keyword>
<keyword evidence="8 11" id="KW-1133">Transmembrane helix</keyword>
<keyword evidence="10 11" id="KW-0458">Lysosome</keyword>
<evidence type="ECO:0000256" key="5">
    <source>
        <dbReference type="ARBA" id="ARBA00022692"/>
    </source>
</evidence>
<evidence type="ECO:0000256" key="7">
    <source>
        <dbReference type="ARBA" id="ARBA00022801"/>
    </source>
</evidence>
<comment type="function">
    <text evidence="11">Catalyzes the hydrolysis of phosphatidylinositol-4,5-bisphosphate (PtdIns-4,5-P2) to phosphatidylinositol-4-phosphate (PtdIns-4-P).</text>
</comment>
<sequence length="147" mass="16286">MRGWLRKVCFDSSPSGPDCSSCLTSTIKALLVSSANVPQLQTSLILVCALSQWTDFSDRTLARCPHCRKVSSIGRRYPRRRSLLCFMLFVVIAASTAGLMVGTWASARSSRGIYASWVFLMVLASLTLARSLYWRCLKISEPISNVT</sequence>
<evidence type="ECO:0000256" key="1">
    <source>
        <dbReference type="ARBA" id="ARBA00001261"/>
    </source>
</evidence>
<organism evidence="12 13">
    <name type="scientific">Knipowitschia caucasica</name>
    <name type="common">Caucasian dwarf goby</name>
    <name type="synonym">Pomatoschistus caucasicus</name>
    <dbReference type="NCBI Taxonomy" id="637954"/>
    <lineage>
        <taxon>Eukaryota</taxon>
        <taxon>Metazoa</taxon>
        <taxon>Chordata</taxon>
        <taxon>Craniata</taxon>
        <taxon>Vertebrata</taxon>
        <taxon>Euteleostomi</taxon>
        <taxon>Actinopterygii</taxon>
        <taxon>Neopterygii</taxon>
        <taxon>Teleostei</taxon>
        <taxon>Neoteleostei</taxon>
        <taxon>Acanthomorphata</taxon>
        <taxon>Gobiaria</taxon>
        <taxon>Gobiiformes</taxon>
        <taxon>Gobioidei</taxon>
        <taxon>Gobiidae</taxon>
        <taxon>Gobiinae</taxon>
        <taxon>Knipowitschia</taxon>
    </lineage>
</organism>
<keyword evidence="7 11" id="KW-0378">Hydrolase</keyword>
<gene>
    <name evidence="12" type="ORF">KC01_LOCUS19348</name>
</gene>
<dbReference type="AlphaFoldDB" id="A0AAV2KIC1"/>
<keyword evidence="5 11" id="KW-0812">Transmembrane</keyword>
<comment type="catalytic activity">
    <reaction evidence="1 11">
        <text>a 1,2-diacyl-sn-glycero-3-phospho-(1D-myo-inositol-4,5-bisphosphate) + H2O = a 1,2-diacyl-sn-glycero-3-phospho-(1D-myo-inositol-5-phosphate) + phosphate</text>
        <dbReference type="Rhea" id="RHEA:25674"/>
        <dbReference type="ChEBI" id="CHEBI:15377"/>
        <dbReference type="ChEBI" id="CHEBI:43474"/>
        <dbReference type="ChEBI" id="CHEBI:57795"/>
        <dbReference type="ChEBI" id="CHEBI:58456"/>
        <dbReference type="EC" id="3.1.3.78"/>
    </reaction>
</comment>
<accession>A0AAV2KIC1</accession>
<evidence type="ECO:0000256" key="3">
    <source>
        <dbReference type="ARBA" id="ARBA00004155"/>
    </source>
</evidence>
<evidence type="ECO:0000256" key="6">
    <source>
        <dbReference type="ARBA" id="ARBA00022753"/>
    </source>
</evidence>
<dbReference type="GO" id="GO:0046856">
    <property type="term" value="P:phosphatidylinositol dephosphorylation"/>
    <property type="evidence" value="ECO:0007669"/>
    <property type="project" value="InterPro"/>
</dbReference>
<evidence type="ECO:0000256" key="10">
    <source>
        <dbReference type="ARBA" id="ARBA00023228"/>
    </source>
</evidence>
<evidence type="ECO:0000256" key="9">
    <source>
        <dbReference type="ARBA" id="ARBA00023136"/>
    </source>
</evidence>
<comment type="subcellular location">
    <subcellularLocation>
        <location evidence="2 11">Late endosome membrane</location>
        <topology evidence="2 11">Multi-pass membrane protein</topology>
    </subcellularLocation>
    <subcellularLocation>
        <location evidence="3 11">Lysosome membrane</location>
        <topology evidence="3 11">Multi-pass membrane protein</topology>
    </subcellularLocation>
</comment>
<protein>
    <recommendedName>
        <fullName evidence="4 11">Phosphatidylinositol-4,5-bisphosphate 4-phosphatase</fullName>
        <ecNumber evidence="4 11">3.1.3.78</ecNumber>
    </recommendedName>
</protein>
<reference evidence="12 13" key="1">
    <citation type="submission" date="2024-04" db="EMBL/GenBank/DDBJ databases">
        <authorList>
            <person name="Waldvogel A.-M."/>
            <person name="Schoenle A."/>
        </authorList>
    </citation>
    <scope>NUCLEOTIDE SEQUENCE [LARGE SCALE GENOMIC DNA]</scope>
</reference>
<dbReference type="GO" id="GO:0030670">
    <property type="term" value="C:phagocytic vesicle membrane"/>
    <property type="evidence" value="ECO:0007669"/>
    <property type="project" value="TreeGrafter"/>
</dbReference>
<evidence type="ECO:0000256" key="2">
    <source>
        <dbReference type="ARBA" id="ARBA00004107"/>
    </source>
</evidence>
<feature type="transmembrane region" description="Helical" evidence="11">
    <location>
        <begin position="113"/>
        <end position="133"/>
    </location>
</feature>
<keyword evidence="6 11" id="KW-0967">Endosome</keyword>
<dbReference type="InterPro" id="IPR019178">
    <property type="entry name" value="PtdIns-P2-Ptase"/>
</dbReference>
<dbReference type="EC" id="3.1.3.78" evidence="4 11"/>
<dbReference type="Proteomes" id="UP001497482">
    <property type="component" value="Chromosome 19"/>
</dbReference>
<dbReference type="PANTHER" id="PTHR21014:SF2">
    <property type="entry name" value="TYPE 1 PHOSPHATIDYLINOSITOL 4,5-BISPHOSPHATE 4-PHOSPHATASE"/>
    <property type="match status" value="1"/>
</dbReference>
<dbReference type="GO" id="GO:0031902">
    <property type="term" value="C:late endosome membrane"/>
    <property type="evidence" value="ECO:0007669"/>
    <property type="project" value="UniProtKB-SubCell"/>
</dbReference>
<dbReference type="GO" id="GO:0005765">
    <property type="term" value="C:lysosomal membrane"/>
    <property type="evidence" value="ECO:0007669"/>
    <property type="project" value="UniProtKB-SubCell"/>
</dbReference>
<dbReference type="GO" id="GO:0005886">
    <property type="term" value="C:plasma membrane"/>
    <property type="evidence" value="ECO:0007669"/>
    <property type="project" value="TreeGrafter"/>
</dbReference>
<keyword evidence="9 11" id="KW-0472">Membrane</keyword>
<evidence type="ECO:0000313" key="13">
    <source>
        <dbReference type="Proteomes" id="UP001497482"/>
    </source>
</evidence>
<dbReference type="PANTHER" id="PTHR21014">
    <property type="entry name" value="PHOSPHATIDYLINOSITOL-4,5-BISPHOSPHATE 4-PHOSPHATASE"/>
    <property type="match status" value="1"/>
</dbReference>
<evidence type="ECO:0000256" key="8">
    <source>
        <dbReference type="ARBA" id="ARBA00022989"/>
    </source>
</evidence>
<evidence type="ECO:0000313" key="12">
    <source>
        <dbReference type="EMBL" id="CAL1589730.1"/>
    </source>
</evidence>
<evidence type="ECO:0000256" key="11">
    <source>
        <dbReference type="RuleBase" id="RU365008"/>
    </source>
</evidence>
<dbReference type="GO" id="GO:0034597">
    <property type="term" value="F:phosphatidylinositol-4,5-bisphosphate 4-phosphatase activity"/>
    <property type="evidence" value="ECO:0007669"/>
    <property type="project" value="UniProtKB-EC"/>
</dbReference>
<dbReference type="EMBL" id="OZ035841">
    <property type="protein sequence ID" value="CAL1589730.1"/>
    <property type="molecule type" value="Genomic_DNA"/>
</dbReference>
<evidence type="ECO:0000256" key="4">
    <source>
        <dbReference type="ARBA" id="ARBA00012936"/>
    </source>
</evidence>
<proteinExistence type="predicted"/>
<feature type="transmembrane region" description="Helical" evidence="11">
    <location>
        <begin position="83"/>
        <end position="107"/>
    </location>
</feature>